<evidence type="ECO:0000313" key="3">
    <source>
        <dbReference type="Proteomes" id="UP001189429"/>
    </source>
</evidence>
<organism evidence="2 3">
    <name type="scientific">Prorocentrum cordatum</name>
    <dbReference type="NCBI Taxonomy" id="2364126"/>
    <lineage>
        <taxon>Eukaryota</taxon>
        <taxon>Sar</taxon>
        <taxon>Alveolata</taxon>
        <taxon>Dinophyceae</taxon>
        <taxon>Prorocentrales</taxon>
        <taxon>Prorocentraceae</taxon>
        <taxon>Prorocentrum</taxon>
    </lineage>
</organism>
<feature type="compositionally biased region" description="Pro residues" evidence="1">
    <location>
        <begin position="56"/>
        <end position="68"/>
    </location>
</feature>
<dbReference type="Proteomes" id="UP001189429">
    <property type="component" value="Unassembled WGS sequence"/>
</dbReference>
<gene>
    <name evidence="2" type="ORF">PCOR1329_LOCUS10766</name>
</gene>
<proteinExistence type="predicted"/>
<evidence type="ECO:0000313" key="2">
    <source>
        <dbReference type="EMBL" id="CAK0803693.1"/>
    </source>
</evidence>
<dbReference type="EMBL" id="CAUYUJ010003065">
    <property type="protein sequence ID" value="CAK0803693.1"/>
    <property type="molecule type" value="Genomic_DNA"/>
</dbReference>
<protein>
    <submittedName>
        <fullName evidence="2">Uncharacterized protein</fullName>
    </submittedName>
</protein>
<evidence type="ECO:0000256" key="1">
    <source>
        <dbReference type="SAM" id="MobiDB-lite"/>
    </source>
</evidence>
<feature type="region of interest" description="Disordered" evidence="1">
    <location>
        <begin position="36"/>
        <end position="68"/>
    </location>
</feature>
<feature type="region of interest" description="Disordered" evidence="1">
    <location>
        <begin position="114"/>
        <end position="157"/>
    </location>
</feature>
<keyword evidence="3" id="KW-1185">Reference proteome</keyword>
<comment type="caution">
    <text evidence="2">The sequence shown here is derived from an EMBL/GenBank/DDBJ whole genome shotgun (WGS) entry which is preliminary data.</text>
</comment>
<accession>A0ABN9QF78</accession>
<name>A0ABN9QF78_9DINO</name>
<reference evidence="2" key="1">
    <citation type="submission" date="2023-10" db="EMBL/GenBank/DDBJ databases">
        <authorList>
            <person name="Chen Y."/>
            <person name="Shah S."/>
            <person name="Dougan E. K."/>
            <person name="Thang M."/>
            <person name="Chan C."/>
        </authorList>
    </citation>
    <scope>NUCLEOTIDE SEQUENCE [LARGE SCALE GENOMIC DNA]</scope>
</reference>
<sequence length="251" mass="26115">MLSTTMPRTEGCDRWLSTDPRCSSRVPDARAVAVFSTQPTSTPRIRQPPHWGAMPAPSPPRRAAQAPPPVLHPPPGLEGFCGVGSGKSGPPGILLPPRRPPPGLWLTGDHHRVREPTATPESVSTEASCAETRDGYPESGSDCPTADTSGAPSPVHSQGLDAPWAPLLAMPPGAAAWPLAVEPGVAPRSSLERPTGGSANPRLGPRRLCAHEGFHSDAACRSCHPCGPSVYEIGQRSGGCREACAAALAPR</sequence>